<protein>
    <submittedName>
        <fullName evidence="6">Crp/Fnr family transcriptional regulator</fullName>
    </submittedName>
</protein>
<reference evidence="6" key="2">
    <citation type="journal article" date="2022" name="Microbiol. Resour. Announc.">
        <title>Metagenome Sequencing to Explore Phylogenomics of Terrestrial Cyanobacteria.</title>
        <authorList>
            <person name="Ward R.D."/>
            <person name="Stajich J.E."/>
            <person name="Johansen J.R."/>
            <person name="Huntemann M."/>
            <person name="Clum A."/>
            <person name="Foster B."/>
            <person name="Foster B."/>
            <person name="Roux S."/>
            <person name="Palaniappan K."/>
            <person name="Varghese N."/>
            <person name="Mukherjee S."/>
            <person name="Reddy T.B.K."/>
            <person name="Daum C."/>
            <person name="Copeland A."/>
            <person name="Chen I.A."/>
            <person name="Ivanova N.N."/>
            <person name="Kyrpides N.C."/>
            <person name="Shapiro N."/>
            <person name="Eloe-Fadrosh E.A."/>
            <person name="Pietrasiak N."/>
        </authorList>
    </citation>
    <scope>NUCLEOTIDE SEQUENCE</scope>
    <source>
        <strain evidence="6">CPER-KK1</strain>
    </source>
</reference>
<dbReference type="InterPro" id="IPR014710">
    <property type="entry name" value="RmlC-like_jellyroll"/>
</dbReference>
<dbReference type="InterPro" id="IPR012318">
    <property type="entry name" value="HTH_CRP"/>
</dbReference>
<sequence length="237" mass="26382">MSSSQSSRNPVANKLLAAIPKEEYDRLLPHLELISLPLKYVLHEADEPIKYAYFPLSGAVSVLSLMEDGGAIEAATVGNEGMVGIPLLLGTKQIPTQVIAQIPGDALRMKAEVFIREVYWGCPLHTLLLRYTQTLMNQFAQTAACNSLHSVEERCCRWLLMTQDRVNSEDFLLTQEFLSIMLGVRRASVSVVAAILQQAGFIRYHRGKITILNREGLESAACECYQTIKQESDRLLG</sequence>
<evidence type="ECO:0000256" key="3">
    <source>
        <dbReference type="ARBA" id="ARBA00023163"/>
    </source>
</evidence>
<evidence type="ECO:0000313" key="7">
    <source>
        <dbReference type="Proteomes" id="UP000753908"/>
    </source>
</evidence>
<dbReference type="Pfam" id="PF13545">
    <property type="entry name" value="HTH_Crp_2"/>
    <property type="match status" value="1"/>
</dbReference>
<dbReference type="CDD" id="cd00038">
    <property type="entry name" value="CAP_ED"/>
    <property type="match status" value="1"/>
</dbReference>
<dbReference type="SUPFAM" id="SSF46785">
    <property type="entry name" value="Winged helix' DNA-binding domain"/>
    <property type="match status" value="1"/>
</dbReference>
<reference evidence="6" key="1">
    <citation type="submission" date="2021-05" db="EMBL/GenBank/DDBJ databases">
        <authorList>
            <person name="Pietrasiak N."/>
            <person name="Ward R."/>
            <person name="Stajich J.E."/>
            <person name="Kurbessoian T."/>
        </authorList>
    </citation>
    <scope>NUCLEOTIDE SEQUENCE</scope>
    <source>
        <strain evidence="6">CPER-KK1</strain>
    </source>
</reference>
<dbReference type="GO" id="GO:0003677">
    <property type="term" value="F:DNA binding"/>
    <property type="evidence" value="ECO:0007669"/>
    <property type="project" value="UniProtKB-KW"/>
</dbReference>
<feature type="domain" description="HTH crp-type" evidence="5">
    <location>
        <begin position="153"/>
        <end position="219"/>
    </location>
</feature>
<organism evidence="6 7">
    <name type="scientific">Symplocastrum torsivum CPER-KK1</name>
    <dbReference type="NCBI Taxonomy" id="450513"/>
    <lineage>
        <taxon>Bacteria</taxon>
        <taxon>Bacillati</taxon>
        <taxon>Cyanobacteriota</taxon>
        <taxon>Cyanophyceae</taxon>
        <taxon>Oscillatoriophycideae</taxon>
        <taxon>Oscillatoriales</taxon>
        <taxon>Microcoleaceae</taxon>
        <taxon>Symplocastrum</taxon>
    </lineage>
</organism>
<evidence type="ECO:0000259" key="5">
    <source>
        <dbReference type="Pfam" id="PF13545"/>
    </source>
</evidence>
<evidence type="ECO:0000313" key="6">
    <source>
        <dbReference type="EMBL" id="MBW4544251.1"/>
    </source>
</evidence>
<evidence type="ECO:0000256" key="1">
    <source>
        <dbReference type="ARBA" id="ARBA00023015"/>
    </source>
</evidence>
<gene>
    <name evidence="6" type="ORF">KME25_07400</name>
</gene>
<name>A0A951PIC6_9CYAN</name>
<accession>A0A951PIC6</accession>
<feature type="domain" description="Cyclic nucleotide-binding" evidence="4">
    <location>
        <begin position="40"/>
        <end position="115"/>
    </location>
</feature>
<dbReference type="InterPro" id="IPR036390">
    <property type="entry name" value="WH_DNA-bd_sf"/>
</dbReference>
<keyword evidence="3" id="KW-0804">Transcription</keyword>
<keyword evidence="1" id="KW-0805">Transcription regulation</keyword>
<dbReference type="PANTHER" id="PTHR24567:SF74">
    <property type="entry name" value="HTH-TYPE TRANSCRIPTIONAL REGULATOR ARCR"/>
    <property type="match status" value="1"/>
</dbReference>
<evidence type="ECO:0000259" key="4">
    <source>
        <dbReference type="Pfam" id="PF00027"/>
    </source>
</evidence>
<dbReference type="EMBL" id="JAHHIF010000007">
    <property type="protein sequence ID" value="MBW4544251.1"/>
    <property type="molecule type" value="Genomic_DNA"/>
</dbReference>
<dbReference type="GO" id="GO:0003700">
    <property type="term" value="F:DNA-binding transcription factor activity"/>
    <property type="evidence" value="ECO:0007669"/>
    <property type="project" value="TreeGrafter"/>
</dbReference>
<dbReference type="GO" id="GO:0005829">
    <property type="term" value="C:cytosol"/>
    <property type="evidence" value="ECO:0007669"/>
    <property type="project" value="TreeGrafter"/>
</dbReference>
<dbReference type="InterPro" id="IPR000595">
    <property type="entry name" value="cNMP-bd_dom"/>
</dbReference>
<dbReference type="AlphaFoldDB" id="A0A951PIC6"/>
<dbReference type="InterPro" id="IPR018490">
    <property type="entry name" value="cNMP-bd_dom_sf"/>
</dbReference>
<evidence type="ECO:0000256" key="2">
    <source>
        <dbReference type="ARBA" id="ARBA00023125"/>
    </source>
</evidence>
<comment type="caution">
    <text evidence="6">The sequence shown here is derived from an EMBL/GenBank/DDBJ whole genome shotgun (WGS) entry which is preliminary data.</text>
</comment>
<keyword evidence="2" id="KW-0238">DNA-binding</keyword>
<dbReference type="Proteomes" id="UP000753908">
    <property type="component" value="Unassembled WGS sequence"/>
</dbReference>
<dbReference type="Gene3D" id="1.10.10.10">
    <property type="entry name" value="Winged helix-like DNA-binding domain superfamily/Winged helix DNA-binding domain"/>
    <property type="match status" value="1"/>
</dbReference>
<dbReference type="InterPro" id="IPR036388">
    <property type="entry name" value="WH-like_DNA-bd_sf"/>
</dbReference>
<dbReference type="Pfam" id="PF00027">
    <property type="entry name" value="cNMP_binding"/>
    <property type="match status" value="1"/>
</dbReference>
<dbReference type="PANTHER" id="PTHR24567">
    <property type="entry name" value="CRP FAMILY TRANSCRIPTIONAL REGULATORY PROTEIN"/>
    <property type="match status" value="1"/>
</dbReference>
<dbReference type="SUPFAM" id="SSF51206">
    <property type="entry name" value="cAMP-binding domain-like"/>
    <property type="match status" value="1"/>
</dbReference>
<proteinExistence type="predicted"/>
<dbReference type="Gene3D" id="2.60.120.10">
    <property type="entry name" value="Jelly Rolls"/>
    <property type="match status" value="1"/>
</dbReference>
<dbReference type="InterPro" id="IPR050397">
    <property type="entry name" value="Env_Response_Regulators"/>
</dbReference>